<proteinExistence type="predicted"/>
<comment type="caution">
    <text evidence="1">The sequence shown here is derived from an EMBL/GenBank/DDBJ whole genome shotgun (WGS) entry which is preliminary data.</text>
</comment>
<evidence type="ECO:0000313" key="2">
    <source>
        <dbReference type="Proteomes" id="UP001239111"/>
    </source>
</evidence>
<dbReference type="EMBL" id="CM056742">
    <property type="protein sequence ID" value="KAJ8679824.1"/>
    <property type="molecule type" value="Genomic_DNA"/>
</dbReference>
<keyword evidence="2" id="KW-1185">Reference proteome</keyword>
<protein>
    <submittedName>
        <fullName evidence="1">Uncharacterized protein</fullName>
    </submittedName>
</protein>
<sequence length="390" mass="46114">MNILIVGADSTTGYREFFENFLLPNKPCIFDTSVTKDWPCRETWTLNDAPHFEWLKDHFGDCKVPVANCNKRYYNAQQKDEMSFNSYLDYWIDFRNNNYSNEMPLLYLKDWHCTKSFPSTSIYYVPPYFASDWLNEYYLNNPNLEDDYMFVYMGPKGTWTPLHADVFTSYSWSFNVVGKKRWLLFPPGQEDCLRNINGNLVYDVMSMDSNKIMEYDQSNNKIVKIDIVQESGEIIFVPSGWHHQVWNLEDTISINHNWLNGCTILNVWSSLQRELTAVMKEIKDCMDMEDWAMHCQIMLKASFGMDYFQYYELLSFIAEKRINSVINNVPVVTFERWQLGKNHCLFDLQRIKSALELLINDAQEREISSLLWENNQAHVLLQKVNEVLIV</sequence>
<organism evidence="1 2">
    <name type="scientific">Eretmocerus hayati</name>
    <dbReference type="NCBI Taxonomy" id="131215"/>
    <lineage>
        <taxon>Eukaryota</taxon>
        <taxon>Metazoa</taxon>
        <taxon>Ecdysozoa</taxon>
        <taxon>Arthropoda</taxon>
        <taxon>Hexapoda</taxon>
        <taxon>Insecta</taxon>
        <taxon>Pterygota</taxon>
        <taxon>Neoptera</taxon>
        <taxon>Endopterygota</taxon>
        <taxon>Hymenoptera</taxon>
        <taxon>Apocrita</taxon>
        <taxon>Proctotrupomorpha</taxon>
        <taxon>Chalcidoidea</taxon>
        <taxon>Aphelinidae</taxon>
        <taxon>Aphelininae</taxon>
        <taxon>Eretmocerus</taxon>
    </lineage>
</organism>
<gene>
    <name evidence="1" type="ORF">QAD02_015611</name>
</gene>
<evidence type="ECO:0000313" key="1">
    <source>
        <dbReference type="EMBL" id="KAJ8679824.1"/>
    </source>
</evidence>
<dbReference type="Proteomes" id="UP001239111">
    <property type="component" value="Chromosome 2"/>
</dbReference>
<name>A0ACC2P884_9HYME</name>
<accession>A0ACC2P884</accession>
<reference evidence="1" key="1">
    <citation type="submission" date="2023-04" db="EMBL/GenBank/DDBJ databases">
        <title>A chromosome-level genome assembly of the parasitoid wasp Eretmocerus hayati.</title>
        <authorList>
            <person name="Zhong Y."/>
            <person name="Liu S."/>
            <person name="Liu Y."/>
        </authorList>
    </citation>
    <scope>NUCLEOTIDE SEQUENCE</scope>
    <source>
        <strain evidence="1">ZJU_SS_LIU_2023</strain>
    </source>
</reference>